<evidence type="ECO:0000256" key="1">
    <source>
        <dbReference type="SAM" id="MobiDB-lite"/>
    </source>
</evidence>
<dbReference type="OrthoDB" id="2402960at2759"/>
<name>W2RRV2_CYPE1</name>
<feature type="compositionally biased region" description="Low complexity" evidence="1">
    <location>
        <begin position="113"/>
        <end position="126"/>
    </location>
</feature>
<sequence>MEEFSQSRGDDDLFDDEIIPIEQSTPAQEVTQHLEQISLEPPPGPTQPLPPADQSPQSTPSQHSNRGRGRGRGPSQHLLRGGVRGGAPRQQGAYTARGAHNLSDSKWSTKPSQQPAPTVTPAAPEQQAEETIPTPPNDTDAAASSSPANAPPSAPTGPAAKPRPQAVRGDRSSTGGFAKPKLTEEELSAKLAAAKEKSVGLAAAHARAQADADEFAERERMAGARRRKEEGERKQMEGEREKNRARKMGAREGREWDRDKEELAAGRGFTPRARDADEEQQDLSIYEWNDDRGGGRGRGGRGRGRGRGGRGGARGGVGPFSGRESQREPHVNAPDEFPALPGSGTAKDSKPTPEGDKSQKPPPPARVDSDRAAAGKSWADQMEA</sequence>
<feature type="compositionally biased region" description="Basic and acidic residues" evidence="1">
    <location>
        <begin position="215"/>
        <end position="242"/>
    </location>
</feature>
<evidence type="ECO:0000313" key="3">
    <source>
        <dbReference type="Proteomes" id="UP000030752"/>
    </source>
</evidence>
<feature type="compositionally biased region" description="Basic residues" evidence="1">
    <location>
        <begin position="298"/>
        <end position="308"/>
    </location>
</feature>
<dbReference type="STRING" id="1220924.W2RRV2"/>
<feature type="compositionally biased region" description="Basic and acidic residues" evidence="1">
    <location>
        <begin position="347"/>
        <end position="359"/>
    </location>
</feature>
<evidence type="ECO:0000313" key="2">
    <source>
        <dbReference type="EMBL" id="ETN39251.1"/>
    </source>
</evidence>
<feature type="region of interest" description="Disordered" evidence="1">
    <location>
        <begin position="1"/>
        <end position="182"/>
    </location>
</feature>
<accession>W2RRV2</accession>
<dbReference type="eggNOG" id="ENOG502SAXX">
    <property type="taxonomic scope" value="Eukaryota"/>
</dbReference>
<organism evidence="2 3">
    <name type="scientific">Cyphellophora europaea (strain CBS 101466)</name>
    <name type="common">Phialophora europaea</name>
    <dbReference type="NCBI Taxonomy" id="1220924"/>
    <lineage>
        <taxon>Eukaryota</taxon>
        <taxon>Fungi</taxon>
        <taxon>Dikarya</taxon>
        <taxon>Ascomycota</taxon>
        <taxon>Pezizomycotina</taxon>
        <taxon>Eurotiomycetes</taxon>
        <taxon>Chaetothyriomycetidae</taxon>
        <taxon>Chaetothyriales</taxon>
        <taxon>Cyphellophoraceae</taxon>
        <taxon>Cyphellophora</taxon>
    </lineage>
</organism>
<dbReference type="GeneID" id="19972813"/>
<protein>
    <recommendedName>
        <fullName evidence="4">Hyaluronan/mRNA-binding protein domain-containing protein</fullName>
    </recommendedName>
</protein>
<gene>
    <name evidence="2" type="ORF">HMPREF1541_05474</name>
</gene>
<feature type="compositionally biased region" description="Pro residues" evidence="1">
    <location>
        <begin position="40"/>
        <end position="53"/>
    </location>
</feature>
<dbReference type="Proteomes" id="UP000030752">
    <property type="component" value="Unassembled WGS sequence"/>
</dbReference>
<dbReference type="InParanoid" id="W2RRV2"/>
<evidence type="ECO:0008006" key="4">
    <source>
        <dbReference type="Google" id="ProtNLM"/>
    </source>
</evidence>
<feature type="compositionally biased region" description="Gly residues" evidence="1">
    <location>
        <begin position="309"/>
        <end position="319"/>
    </location>
</feature>
<dbReference type="HOGENOM" id="CLU_043406_0_0_1"/>
<feature type="compositionally biased region" description="Low complexity" evidence="1">
    <location>
        <begin position="137"/>
        <end position="148"/>
    </location>
</feature>
<keyword evidence="3" id="KW-1185">Reference proteome</keyword>
<feature type="compositionally biased region" description="Polar residues" evidence="1">
    <location>
        <begin position="54"/>
        <end position="64"/>
    </location>
</feature>
<dbReference type="VEuPathDB" id="FungiDB:HMPREF1541_05474"/>
<feature type="region of interest" description="Disordered" evidence="1">
    <location>
        <begin position="194"/>
        <end position="384"/>
    </location>
</feature>
<proteinExistence type="predicted"/>
<reference evidence="2 3" key="1">
    <citation type="submission" date="2013-03" db="EMBL/GenBank/DDBJ databases">
        <title>The Genome Sequence of Phialophora europaea CBS 101466.</title>
        <authorList>
            <consortium name="The Broad Institute Genomics Platform"/>
            <person name="Cuomo C."/>
            <person name="de Hoog S."/>
            <person name="Gorbushina A."/>
            <person name="Walker B."/>
            <person name="Young S.K."/>
            <person name="Zeng Q."/>
            <person name="Gargeya S."/>
            <person name="Fitzgerald M."/>
            <person name="Haas B."/>
            <person name="Abouelleil A."/>
            <person name="Allen A.W."/>
            <person name="Alvarado L."/>
            <person name="Arachchi H.M."/>
            <person name="Berlin A.M."/>
            <person name="Chapman S.B."/>
            <person name="Gainer-Dewar J."/>
            <person name="Goldberg J."/>
            <person name="Griggs A."/>
            <person name="Gujja S."/>
            <person name="Hansen M."/>
            <person name="Howarth C."/>
            <person name="Imamovic A."/>
            <person name="Ireland A."/>
            <person name="Larimer J."/>
            <person name="McCowan C."/>
            <person name="Murphy C."/>
            <person name="Pearson M."/>
            <person name="Poon T.W."/>
            <person name="Priest M."/>
            <person name="Roberts A."/>
            <person name="Saif S."/>
            <person name="Shea T."/>
            <person name="Sisk P."/>
            <person name="Sykes S."/>
            <person name="Wortman J."/>
            <person name="Nusbaum C."/>
            <person name="Birren B."/>
        </authorList>
    </citation>
    <scope>NUCLEOTIDE SEQUENCE [LARGE SCALE GENOMIC DNA]</scope>
    <source>
        <strain evidence="2 3">CBS 101466</strain>
    </source>
</reference>
<dbReference type="EMBL" id="KB822721">
    <property type="protein sequence ID" value="ETN39251.1"/>
    <property type="molecule type" value="Genomic_DNA"/>
</dbReference>
<feature type="compositionally biased region" description="Basic and acidic residues" evidence="1">
    <location>
        <begin position="249"/>
        <end position="264"/>
    </location>
</feature>
<dbReference type="AlphaFoldDB" id="W2RRV2"/>
<feature type="compositionally biased region" description="Polar residues" evidence="1">
    <location>
        <begin position="102"/>
        <end position="112"/>
    </location>
</feature>
<dbReference type="RefSeq" id="XP_008718036.1">
    <property type="nucleotide sequence ID" value="XM_008719814.1"/>
</dbReference>
<feature type="compositionally biased region" description="Polar residues" evidence="1">
    <location>
        <begin position="22"/>
        <end position="35"/>
    </location>
</feature>